<dbReference type="InterPro" id="IPR014710">
    <property type="entry name" value="RmlC-like_jellyroll"/>
</dbReference>
<reference evidence="3 4" key="1">
    <citation type="journal article" date="2019" name="Emerg. Microbes Infect.">
        <title>Comprehensive subspecies identification of 175 nontuberculous mycobacteria species based on 7547 genomic profiles.</title>
        <authorList>
            <person name="Matsumoto Y."/>
            <person name="Kinjo T."/>
            <person name="Motooka D."/>
            <person name="Nabeya D."/>
            <person name="Jung N."/>
            <person name="Uechi K."/>
            <person name="Horii T."/>
            <person name="Iida T."/>
            <person name="Fujita J."/>
            <person name="Nakamura S."/>
        </authorList>
    </citation>
    <scope>NUCLEOTIDE SEQUENCE [LARGE SCALE GENOMIC DNA]</scope>
    <source>
        <strain evidence="3 4">JCM 12375</strain>
    </source>
</reference>
<evidence type="ECO:0000259" key="2">
    <source>
        <dbReference type="Pfam" id="PF07883"/>
    </source>
</evidence>
<evidence type="ECO:0000256" key="1">
    <source>
        <dbReference type="SAM" id="SignalP"/>
    </source>
</evidence>
<organism evidence="3 4">
    <name type="scientific">Mycolicibacterium mageritense</name>
    <name type="common">Mycobacterium mageritense</name>
    <dbReference type="NCBI Taxonomy" id="53462"/>
    <lineage>
        <taxon>Bacteria</taxon>
        <taxon>Bacillati</taxon>
        <taxon>Actinomycetota</taxon>
        <taxon>Actinomycetes</taxon>
        <taxon>Mycobacteriales</taxon>
        <taxon>Mycobacteriaceae</taxon>
        <taxon>Mycolicibacterium</taxon>
    </lineage>
</organism>
<dbReference type="InterPro" id="IPR013096">
    <property type="entry name" value="Cupin_2"/>
</dbReference>
<feature type="domain" description="Cupin type-2" evidence="2">
    <location>
        <begin position="51"/>
        <end position="118"/>
    </location>
</feature>
<name>A0ABM7HL95_MYCME</name>
<dbReference type="Proteomes" id="UP000465622">
    <property type="component" value="Chromosome"/>
</dbReference>
<dbReference type="InterPro" id="IPR011051">
    <property type="entry name" value="RmlC_Cupin_sf"/>
</dbReference>
<accession>A0ABM7HL95</accession>
<evidence type="ECO:0000313" key="4">
    <source>
        <dbReference type="Proteomes" id="UP000465622"/>
    </source>
</evidence>
<keyword evidence="1" id="KW-0732">Signal</keyword>
<dbReference type="Gene3D" id="2.60.120.10">
    <property type="entry name" value="Jelly Rolls"/>
    <property type="match status" value="1"/>
</dbReference>
<keyword evidence="4" id="KW-1185">Reference proteome</keyword>
<dbReference type="Pfam" id="PF07883">
    <property type="entry name" value="Cupin_2"/>
    <property type="match status" value="1"/>
</dbReference>
<gene>
    <name evidence="3" type="ORF">MMAGJ_05330</name>
</gene>
<dbReference type="EMBL" id="AP022567">
    <property type="protein sequence ID" value="BBX31251.1"/>
    <property type="molecule type" value="Genomic_DNA"/>
</dbReference>
<feature type="signal peptide" evidence="1">
    <location>
        <begin position="1"/>
        <end position="25"/>
    </location>
</feature>
<protein>
    <submittedName>
        <fullName evidence="3">Cupin</fullName>
    </submittedName>
</protein>
<evidence type="ECO:0000313" key="3">
    <source>
        <dbReference type="EMBL" id="BBX31251.1"/>
    </source>
</evidence>
<proteinExistence type="predicted"/>
<dbReference type="SUPFAM" id="SSF51182">
    <property type="entry name" value="RmlC-like cupins"/>
    <property type="match status" value="1"/>
</dbReference>
<sequence length="142" mass="14357">MYGGLAAMIVASPFATLLSPATALATPPVGASAVTLAKQTIDGMDYIVSELTIAPGGSTGWHTNEGELYGVVKAGTVNHFIVDCTQDGVHSAGDPITDPAGPDHVHTVRNLGNVPAVLDITYVDSAGAPTTDSAPNPGCPFE</sequence>
<feature type="chain" id="PRO_5045706292" evidence="1">
    <location>
        <begin position="26"/>
        <end position="142"/>
    </location>
</feature>